<name>X0XA93_9ZZZZ</name>
<evidence type="ECO:0000256" key="1">
    <source>
        <dbReference type="SAM" id="MobiDB-lite"/>
    </source>
</evidence>
<proteinExistence type="predicted"/>
<comment type="caution">
    <text evidence="2">The sequence shown here is derived from an EMBL/GenBank/DDBJ whole genome shotgun (WGS) entry which is preliminary data.</text>
</comment>
<dbReference type="AlphaFoldDB" id="X0XA93"/>
<protein>
    <submittedName>
        <fullName evidence="2">Uncharacterized protein</fullName>
    </submittedName>
</protein>
<sequence>MSLTLRLDIEGMGEKTEQPASELNSEQRNQLKATLLRSSEG</sequence>
<dbReference type="EMBL" id="BARS01040840">
    <property type="protein sequence ID" value="GAG39970.1"/>
    <property type="molecule type" value="Genomic_DNA"/>
</dbReference>
<feature type="compositionally biased region" description="Polar residues" evidence="1">
    <location>
        <begin position="18"/>
        <end position="32"/>
    </location>
</feature>
<organism evidence="2">
    <name type="scientific">marine sediment metagenome</name>
    <dbReference type="NCBI Taxonomy" id="412755"/>
    <lineage>
        <taxon>unclassified sequences</taxon>
        <taxon>metagenomes</taxon>
        <taxon>ecological metagenomes</taxon>
    </lineage>
</organism>
<gene>
    <name evidence="2" type="ORF">S01H1_62205</name>
</gene>
<evidence type="ECO:0000313" key="2">
    <source>
        <dbReference type="EMBL" id="GAG39970.1"/>
    </source>
</evidence>
<feature type="compositionally biased region" description="Basic and acidic residues" evidence="1">
    <location>
        <begin position="7"/>
        <end position="17"/>
    </location>
</feature>
<feature type="non-terminal residue" evidence="2">
    <location>
        <position position="41"/>
    </location>
</feature>
<feature type="region of interest" description="Disordered" evidence="1">
    <location>
        <begin position="1"/>
        <end position="41"/>
    </location>
</feature>
<reference evidence="2" key="1">
    <citation type="journal article" date="2014" name="Front. Microbiol.">
        <title>High frequency of phylogenetically diverse reductive dehalogenase-homologous genes in deep subseafloor sedimentary metagenomes.</title>
        <authorList>
            <person name="Kawai M."/>
            <person name="Futagami T."/>
            <person name="Toyoda A."/>
            <person name="Takaki Y."/>
            <person name="Nishi S."/>
            <person name="Hori S."/>
            <person name="Arai W."/>
            <person name="Tsubouchi T."/>
            <person name="Morono Y."/>
            <person name="Uchiyama I."/>
            <person name="Ito T."/>
            <person name="Fujiyama A."/>
            <person name="Inagaki F."/>
            <person name="Takami H."/>
        </authorList>
    </citation>
    <scope>NUCLEOTIDE SEQUENCE</scope>
    <source>
        <strain evidence="2">Expedition CK06-06</strain>
    </source>
</reference>
<accession>X0XA93</accession>